<evidence type="ECO:0000256" key="6">
    <source>
        <dbReference type="ARBA" id="ARBA00022729"/>
    </source>
</evidence>
<name>A0AAN8X0G5_HALRR</name>
<dbReference type="AlphaFoldDB" id="A0AAN8X0G5"/>
<keyword evidence="9" id="KW-0482">Metalloprotease</keyword>
<accession>A0AAN8X0G5</accession>
<dbReference type="SMART" id="SM00631">
    <property type="entry name" value="Zn_pept"/>
    <property type="match status" value="1"/>
</dbReference>
<dbReference type="PANTHER" id="PTHR11705">
    <property type="entry name" value="PROTEASE FAMILY M14 CARBOXYPEPTIDASE A,B"/>
    <property type="match status" value="1"/>
</dbReference>
<evidence type="ECO:0000256" key="12">
    <source>
        <dbReference type="SAM" id="SignalP"/>
    </source>
</evidence>
<dbReference type="FunFam" id="3.40.630.10:FF:000056">
    <property type="entry name" value="Zinc carboxypeptidase"/>
    <property type="match status" value="1"/>
</dbReference>
<dbReference type="Gene3D" id="3.30.70.340">
    <property type="entry name" value="Metallocarboxypeptidase-like"/>
    <property type="match status" value="1"/>
</dbReference>
<dbReference type="PRINTS" id="PR00765">
    <property type="entry name" value="CRBOXYPTASEA"/>
</dbReference>
<dbReference type="CDD" id="cd03860">
    <property type="entry name" value="M14_CP_A-B_like"/>
    <property type="match status" value="1"/>
</dbReference>
<reference evidence="14 15" key="1">
    <citation type="submission" date="2023-11" db="EMBL/GenBank/DDBJ databases">
        <title>Halocaridina rubra genome assembly.</title>
        <authorList>
            <person name="Smith C."/>
        </authorList>
    </citation>
    <scope>NUCLEOTIDE SEQUENCE [LARGE SCALE GENOMIC DNA]</scope>
    <source>
        <strain evidence="14">EP-1</strain>
        <tissue evidence="14">Whole</tissue>
    </source>
</reference>
<keyword evidence="15" id="KW-1185">Reference proteome</keyword>
<evidence type="ECO:0000256" key="8">
    <source>
        <dbReference type="ARBA" id="ARBA00022833"/>
    </source>
</evidence>
<evidence type="ECO:0000313" key="14">
    <source>
        <dbReference type="EMBL" id="KAK7069755.1"/>
    </source>
</evidence>
<dbReference type="Gene3D" id="3.40.630.10">
    <property type="entry name" value="Zn peptidases"/>
    <property type="match status" value="1"/>
</dbReference>
<dbReference type="GO" id="GO:0004181">
    <property type="term" value="F:metallocarboxypeptidase activity"/>
    <property type="evidence" value="ECO:0007669"/>
    <property type="project" value="InterPro"/>
</dbReference>
<organism evidence="14 15">
    <name type="scientific">Halocaridina rubra</name>
    <name type="common">Hawaiian red shrimp</name>
    <dbReference type="NCBI Taxonomy" id="373956"/>
    <lineage>
        <taxon>Eukaryota</taxon>
        <taxon>Metazoa</taxon>
        <taxon>Ecdysozoa</taxon>
        <taxon>Arthropoda</taxon>
        <taxon>Crustacea</taxon>
        <taxon>Multicrustacea</taxon>
        <taxon>Malacostraca</taxon>
        <taxon>Eumalacostraca</taxon>
        <taxon>Eucarida</taxon>
        <taxon>Decapoda</taxon>
        <taxon>Pleocyemata</taxon>
        <taxon>Caridea</taxon>
        <taxon>Atyoidea</taxon>
        <taxon>Atyidae</taxon>
        <taxon>Halocaridina</taxon>
    </lineage>
</organism>
<gene>
    <name evidence="14" type="ORF">SK128_011786</name>
</gene>
<evidence type="ECO:0000313" key="15">
    <source>
        <dbReference type="Proteomes" id="UP001381693"/>
    </source>
</evidence>
<evidence type="ECO:0000256" key="4">
    <source>
        <dbReference type="ARBA" id="ARBA00022670"/>
    </source>
</evidence>
<dbReference type="InterPro" id="IPR000834">
    <property type="entry name" value="Peptidase_M14"/>
</dbReference>
<evidence type="ECO:0000256" key="11">
    <source>
        <dbReference type="PROSITE-ProRule" id="PRU01379"/>
    </source>
</evidence>
<sequence>MGRLTIFTFALLVGLSAAYTTNYHGYQVWRVENIQEWQVERIRSVIDTLLLDVWASGDSWVDIMVKPEIMLSLGKTLARHGFEYKVFIGNLQSLIDSEFETLKLKKESRAVDNTAYHDLAEIEAYMTEAASTNSWVTMESIGTTDEGRDLFVNILAVPGSGPKPSVWIDCGIHAREWISPATCLYGIDYLTTGYSVDADVTALLDKYDVYIMPVHNPDGYSYTWTNDRMWRKNRVANSGSCRGVDLNRNFDDGHWGGIGSSNNECSETYHGPSGFSELESQAVRDYTTNLISNNGLSIYYTIHSYSQVWMYAYGWTSDLTPENDQLEAAARAGCDALTAVHGTSYAYGTIYHAIYPASGTSIDWGYSAGVVHTYTLELRDTGSWGFLLPADQIIPTGEETWAGLIASIMSI</sequence>
<proteinExistence type="inferred from homology"/>
<dbReference type="InterPro" id="IPR003146">
    <property type="entry name" value="M14A_act_pep"/>
</dbReference>
<comment type="similarity">
    <text evidence="2 11">Belongs to the peptidase M14 family.</text>
</comment>
<protein>
    <recommendedName>
        <fullName evidence="13">Peptidase M14 domain-containing protein</fullName>
    </recommendedName>
</protein>
<keyword evidence="10" id="KW-1015">Disulfide bond</keyword>
<evidence type="ECO:0000256" key="9">
    <source>
        <dbReference type="ARBA" id="ARBA00023049"/>
    </source>
</evidence>
<comment type="caution">
    <text evidence="14">The sequence shown here is derived from an EMBL/GenBank/DDBJ whole genome shotgun (WGS) entry which is preliminary data.</text>
</comment>
<keyword evidence="3" id="KW-0121">Carboxypeptidase</keyword>
<evidence type="ECO:0000256" key="7">
    <source>
        <dbReference type="ARBA" id="ARBA00022801"/>
    </source>
</evidence>
<dbReference type="GO" id="GO:0006508">
    <property type="term" value="P:proteolysis"/>
    <property type="evidence" value="ECO:0007669"/>
    <property type="project" value="UniProtKB-KW"/>
</dbReference>
<feature type="active site" description="Proton donor/acceptor" evidence="11">
    <location>
        <position position="377"/>
    </location>
</feature>
<evidence type="ECO:0000256" key="10">
    <source>
        <dbReference type="ARBA" id="ARBA00023157"/>
    </source>
</evidence>
<evidence type="ECO:0000259" key="13">
    <source>
        <dbReference type="PROSITE" id="PS52035"/>
    </source>
</evidence>
<feature type="domain" description="Peptidase M14" evidence="13">
    <location>
        <begin position="115"/>
        <end position="411"/>
    </location>
</feature>
<keyword evidence="4" id="KW-0645">Protease</keyword>
<dbReference type="Pfam" id="PF00246">
    <property type="entry name" value="Peptidase_M14"/>
    <property type="match status" value="1"/>
</dbReference>
<keyword evidence="5" id="KW-0479">Metal-binding</keyword>
<feature type="signal peptide" evidence="12">
    <location>
        <begin position="1"/>
        <end position="18"/>
    </location>
</feature>
<dbReference type="PROSITE" id="PS52035">
    <property type="entry name" value="PEPTIDASE_M14"/>
    <property type="match status" value="1"/>
</dbReference>
<evidence type="ECO:0000256" key="5">
    <source>
        <dbReference type="ARBA" id="ARBA00022723"/>
    </source>
</evidence>
<dbReference type="GO" id="GO:0005615">
    <property type="term" value="C:extracellular space"/>
    <property type="evidence" value="ECO:0007669"/>
    <property type="project" value="TreeGrafter"/>
</dbReference>
<keyword evidence="6 12" id="KW-0732">Signal</keyword>
<evidence type="ECO:0000256" key="2">
    <source>
        <dbReference type="ARBA" id="ARBA00005988"/>
    </source>
</evidence>
<dbReference type="InterPro" id="IPR036990">
    <property type="entry name" value="M14A-like_propep"/>
</dbReference>
<feature type="chain" id="PRO_5042835315" description="Peptidase M14 domain-containing protein" evidence="12">
    <location>
        <begin position="19"/>
        <end position="411"/>
    </location>
</feature>
<dbReference type="SUPFAM" id="SSF54897">
    <property type="entry name" value="Protease propeptides/inhibitors"/>
    <property type="match status" value="1"/>
</dbReference>
<evidence type="ECO:0000256" key="1">
    <source>
        <dbReference type="ARBA" id="ARBA00001947"/>
    </source>
</evidence>
<dbReference type="SUPFAM" id="SSF53187">
    <property type="entry name" value="Zn-dependent exopeptidases"/>
    <property type="match status" value="1"/>
</dbReference>
<dbReference type="PANTHER" id="PTHR11705:SF91">
    <property type="entry name" value="FI01817P-RELATED"/>
    <property type="match status" value="1"/>
</dbReference>
<dbReference type="GO" id="GO:0008270">
    <property type="term" value="F:zinc ion binding"/>
    <property type="evidence" value="ECO:0007669"/>
    <property type="project" value="InterPro"/>
</dbReference>
<comment type="cofactor">
    <cofactor evidence="1">
        <name>Zn(2+)</name>
        <dbReference type="ChEBI" id="CHEBI:29105"/>
    </cofactor>
</comment>
<keyword evidence="7" id="KW-0378">Hydrolase</keyword>
<dbReference type="EMBL" id="JAXCGZ010015876">
    <property type="protein sequence ID" value="KAK7069755.1"/>
    <property type="molecule type" value="Genomic_DNA"/>
</dbReference>
<dbReference type="Pfam" id="PF02244">
    <property type="entry name" value="Propep_M14"/>
    <property type="match status" value="1"/>
</dbReference>
<dbReference type="Proteomes" id="UP001381693">
    <property type="component" value="Unassembled WGS sequence"/>
</dbReference>
<evidence type="ECO:0000256" key="3">
    <source>
        <dbReference type="ARBA" id="ARBA00022645"/>
    </source>
</evidence>
<keyword evidence="8" id="KW-0862">Zinc</keyword>